<proteinExistence type="predicted"/>
<dbReference type="Proteomes" id="UP000663760">
    <property type="component" value="Chromosome 13"/>
</dbReference>
<dbReference type="AlphaFoldDB" id="A0A7I8LBA4"/>
<accession>A0A7I8LBA4</accession>
<evidence type="ECO:0000313" key="1">
    <source>
        <dbReference type="EMBL" id="CAA7407361.1"/>
    </source>
</evidence>
<protein>
    <submittedName>
        <fullName evidence="1">Uncharacterized protein</fullName>
    </submittedName>
</protein>
<sequence>MGGDPSASRARKRVRSVVREELRARARAARTDRGMCVSLPFHITSGQPIVGQGVVIHITVTKIVEQFVIKRSQIYRVKHL</sequence>
<reference evidence="1" key="1">
    <citation type="submission" date="2020-02" db="EMBL/GenBank/DDBJ databases">
        <authorList>
            <person name="Scholz U."/>
            <person name="Mascher M."/>
            <person name="Fiebig A."/>
        </authorList>
    </citation>
    <scope>NUCLEOTIDE SEQUENCE</scope>
</reference>
<gene>
    <name evidence="1" type="ORF">SI8410_13018039</name>
</gene>
<dbReference type="EMBL" id="LR746276">
    <property type="protein sequence ID" value="CAA7407361.1"/>
    <property type="molecule type" value="Genomic_DNA"/>
</dbReference>
<keyword evidence="2" id="KW-1185">Reference proteome</keyword>
<name>A0A7I8LBA4_SPIIN</name>
<evidence type="ECO:0000313" key="2">
    <source>
        <dbReference type="Proteomes" id="UP000663760"/>
    </source>
</evidence>
<organism evidence="1 2">
    <name type="scientific">Spirodela intermedia</name>
    <name type="common">Intermediate duckweed</name>
    <dbReference type="NCBI Taxonomy" id="51605"/>
    <lineage>
        <taxon>Eukaryota</taxon>
        <taxon>Viridiplantae</taxon>
        <taxon>Streptophyta</taxon>
        <taxon>Embryophyta</taxon>
        <taxon>Tracheophyta</taxon>
        <taxon>Spermatophyta</taxon>
        <taxon>Magnoliopsida</taxon>
        <taxon>Liliopsida</taxon>
        <taxon>Araceae</taxon>
        <taxon>Lemnoideae</taxon>
        <taxon>Spirodela</taxon>
    </lineage>
</organism>